<organism evidence="1 2">
    <name type="scientific">Gordonia westfalica</name>
    <dbReference type="NCBI Taxonomy" id="158898"/>
    <lineage>
        <taxon>Bacteria</taxon>
        <taxon>Bacillati</taxon>
        <taxon>Actinomycetota</taxon>
        <taxon>Actinomycetes</taxon>
        <taxon>Mycobacteriales</taxon>
        <taxon>Gordoniaceae</taxon>
        <taxon>Gordonia</taxon>
    </lineage>
</organism>
<protein>
    <submittedName>
        <fullName evidence="1">Uncharacterized protein</fullName>
    </submittedName>
</protein>
<gene>
    <name evidence="1" type="ORF">SAMN04488548_1341215</name>
</gene>
<sequence>MHCDAGSDDADGYPLLVGFGRWMLEVESGVLGLESFRRSP</sequence>
<name>A0A1H2IJW8_9ACTN</name>
<dbReference type="AlphaFoldDB" id="A0A1H2IJW8"/>
<dbReference type="EMBL" id="FNLM01000034">
    <property type="protein sequence ID" value="SDU44373.1"/>
    <property type="molecule type" value="Genomic_DNA"/>
</dbReference>
<evidence type="ECO:0000313" key="2">
    <source>
        <dbReference type="Proteomes" id="UP000183180"/>
    </source>
</evidence>
<proteinExistence type="predicted"/>
<dbReference type="Proteomes" id="UP000183180">
    <property type="component" value="Unassembled WGS sequence"/>
</dbReference>
<accession>A0A1H2IJW8</accession>
<evidence type="ECO:0000313" key="1">
    <source>
        <dbReference type="EMBL" id="SDU44373.1"/>
    </source>
</evidence>
<reference evidence="1 2" key="1">
    <citation type="submission" date="2016-10" db="EMBL/GenBank/DDBJ databases">
        <authorList>
            <person name="de Groot N.N."/>
        </authorList>
    </citation>
    <scope>NUCLEOTIDE SEQUENCE [LARGE SCALE GENOMIC DNA]</scope>
    <source>
        <strain evidence="1 2">DSM 44215</strain>
    </source>
</reference>